<evidence type="ECO:0000313" key="5">
    <source>
        <dbReference type="EMBL" id="RII43080.1"/>
    </source>
</evidence>
<dbReference type="Pfam" id="PF07972">
    <property type="entry name" value="Flavodoxin_NdrI"/>
    <property type="match status" value="1"/>
</dbReference>
<evidence type="ECO:0000256" key="2">
    <source>
        <dbReference type="ARBA" id="ARBA00009942"/>
    </source>
</evidence>
<dbReference type="InterPro" id="IPR029039">
    <property type="entry name" value="Flavoprotein-like_sf"/>
</dbReference>
<gene>
    <name evidence="4" type="primary">nrdI</name>
    <name evidence="5" type="ORF">DWB68_03330</name>
</gene>
<name>A0A399JDH4_9MICC</name>
<dbReference type="PANTHER" id="PTHR37297:SF1">
    <property type="entry name" value="PROTEIN NRDI"/>
    <property type="match status" value="1"/>
</dbReference>
<evidence type="ECO:0000256" key="4">
    <source>
        <dbReference type="HAMAP-Rule" id="MF_00128"/>
    </source>
</evidence>
<evidence type="ECO:0000256" key="3">
    <source>
        <dbReference type="ARBA" id="ARBA00020129"/>
    </source>
</evidence>
<evidence type="ECO:0000313" key="6">
    <source>
        <dbReference type="Proteomes" id="UP000265419"/>
    </source>
</evidence>
<organism evidence="5 6">
    <name type="scientific">Galactobacter valiniphilus</name>
    <dbReference type="NCBI Taxonomy" id="2676122"/>
    <lineage>
        <taxon>Bacteria</taxon>
        <taxon>Bacillati</taxon>
        <taxon>Actinomycetota</taxon>
        <taxon>Actinomycetes</taxon>
        <taxon>Micrococcales</taxon>
        <taxon>Micrococcaceae</taxon>
        <taxon>Galactobacter</taxon>
    </lineage>
</organism>
<dbReference type="NCBIfam" id="TIGR00333">
    <property type="entry name" value="nrdI"/>
    <property type="match status" value="1"/>
</dbReference>
<dbReference type="PIRSF" id="PIRSF005087">
    <property type="entry name" value="NrdI"/>
    <property type="match status" value="1"/>
</dbReference>
<dbReference type="InterPro" id="IPR020852">
    <property type="entry name" value="RNR_Ib_NrdI_bac"/>
</dbReference>
<comment type="function">
    <text evidence="1 4">Probably involved in ribonucleotide reductase function.</text>
</comment>
<dbReference type="RefSeq" id="WP_119423727.1">
    <property type="nucleotide sequence ID" value="NZ_QQXK01000005.1"/>
</dbReference>
<dbReference type="Gene3D" id="3.40.50.360">
    <property type="match status" value="1"/>
</dbReference>
<dbReference type="PANTHER" id="PTHR37297">
    <property type="entry name" value="PROTEIN NRDI"/>
    <property type="match status" value="1"/>
</dbReference>
<dbReference type="InterPro" id="IPR004465">
    <property type="entry name" value="RNR_NrdI"/>
</dbReference>
<dbReference type="GO" id="GO:0010181">
    <property type="term" value="F:FMN binding"/>
    <property type="evidence" value="ECO:0007669"/>
    <property type="project" value="InterPro"/>
</dbReference>
<reference evidence="5 6" key="1">
    <citation type="submission" date="2018-07" db="EMBL/GenBank/DDBJ databases">
        <title>Arthrobacter sp. nov., isolated from raw cow's milk with high bacterial count.</title>
        <authorList>
            <person name="Hahne J."/>
            <person name="Isele D."/>
            <person name="Lipski A."/>
        </authorList>
    </citation>
    <scope>NUCLEOTIDE SEQUENCE [LARGE SCALE GENOMIC DNA]</scope>
    <source>
        <strain evidence="5 6">JZ R-35</strain>
    </source>
</reference>
<dbReference type="EMBL" id="QQXK01000005">
    <property type="protein sequence ID" value="RII43080.1"/>
    <property type="molecule type" value="Genomic_DNA"/>
</dbReference>
<accession>A0A399JDH4</accession>
<dbReference type="SUPFAM" id="SSF52218">
    <property type="entry name" value="Flavoproteins"/>
    <property type="match status" value="1"/>
</dbReference>
<proteinExistence type="inferred from homology"/>
<dbReference type="AlphaFoldDB" id="A0A399JDH4"/>
<dbReference type="HAMAP" id="MF_00128">
    <property type="entry name" value="NrdI"/>
    <property type="match status" value="1"/>
</dbReference>
<keyword evidence="6" id="KW-1185">Reference proteome</keyword>
<dbReference type="Proteomes" id="UP000265419">
    <property type="component" value="Unassembled WGS sequence"/>
</dbReference>
<sequence>MSVDTSSAALAPEGERLVSHARLVYFSSVSENTKRFIDKLAQPAQRIPLHRSEPELVCASDYVLVVPTYGGEKGEHAIPPQVLRFLKAPENREHLVGVIGAGNTNFGTNYNLAAHKIAKKLGVPVLYLFELMGTPEDVARVNQGLEEFWTLRSQSRP</sequence>
<protein>
    <recommendedName>
        <fullName evidence="3 4">Protein NrdI</fullName>
    </recommendedName>
</protein>
<comment type="caution">
    <text evidence="5">The sequence shown here is derived from an EMBL/GenBank/DDBJ whole genome shotgun (WGS) entry which is preliminary data.</text>
</comment>
<evidence type="ECO:0000256" key="1">
    <source>
        <dbReference type="ARBA" id="ARBA00003999"/>
    </source>
</evidence>
<comment type="similarity">
    <text evidence="2 4">Belongs to the NrdI family.</text>
</comment>